<comment type="caution">
    <text evidence="3">The sequence shown here is derived from an EMBL/GenBank/DDBJ whole genome shotgun (WGS) entry which is preliminary data.</text>
</comment>
<accession>A0A834W5G5</accession>
<name>A0A834W5G5_9FABA</name>
<dbReference type="EMBL" id="JAAIUW010000012">
    <property type="protein sequence ID" value="KAF7806541.1"/>
    <property type="molecule type" value="Genomic_DNA"/>
</dbReference>
<keyword evidence="1" id="KW-0472">Membrane</keyword>
<keyword evidence="4" id="KW-1185">Reference proteome</keyword>
<evidence type="ECO:0000313" key="4">
    <source>
        <dbReference type="Proteomes" id="UP000634136"/>
    </source>
</evidence>
<keyword evidence="1" id="KW-0812">Transmembrane</keyword>
<reference evidence="3" key="1">
    <citation type="submission" date="2020-09" db="EMBL/GenBank/DDBJ databases">
        <title>Genome-Enabled Discovery of Anthraquinone Biosynthesis in Senna tora.</title>
        <authorList>
            <person name="Kang S.-H."/>
            <person name="Pandey R.P."/>
            <person name="Lee C.-M."/>
            <person name="Sim J.-S."/>
            <person name="Jeong J.-T."/>
            <person name="Choi B.-S."/>
            <person name="Jung M."/>
            <person name="Ginzburg D."/>
            <person name="Zhao K."/>
            <person name="Won S.Y."/>
            <person name="Oh T.-J."/>
            <person name="Yu Y."/>
            <person name="Kim N.-H."/>
            <person name="Lee O.R."/>
            <person name="Lee T.-H."/>
            <person name="Bashyal P."/>
            <person name="Kim T.-S."/>
            <person name="Lee W.-H."/>
            <person name="Kawkins C."/>
            <person name="Kim C.-K."/>
            <person name="Kim J.S."/>
            <person name="Ahn B.O."/>
            <person name="Rhee S.Y."/>
            <person name="Sohng J.K."/>
        </authorList>
    </citation>
    <scope>NUCLEOTIDE SEQUENCE</scope>
    <source>
        <tissue evidence="3">Leaf</tissue>
    </source>
</reference>
<evidence type="ECO:0008006" key="5">
    <source>
        <dbReference type="Google" id="ProtNLM"/>
    </source>
</evidence>
<protein>
    <recommendedName>
        <fullName evidence="5">Glycine-rich protein</fullName>
    </recommendedName>
</protein>
<keyword evidence="2" id="KW-0732">Signal</keyword>
<dbReference type="OrthoDB" id="1733910at2759"/>
<evidence type="ECO:0000256" key="2">
    <source>
        <dbReference type="SAM" id="SignalP"/>
    </source>
</evidence>
<evidence type="ECO:0000256" key="1">
    <source>
        <dbReference type="SAM" id="Phobius"/>
    </source>
</evidence>
<feature type="transmembrane region" description="Helical" evidence="1">
    <location>
        <begin position="90"/>
        <end position="110"/>
    </location>
</feature>
<feature type="chain" id="PRO_5032284512" description="Glycine-rich protein" evidence="2">
    <location>
        <begin position="21"/>
        <end position="111"/>
    </location>
</feature>
<feature type="signal peptide" evidence="2">
    <location>
        <begin position="1"/>
        <end position="20"/>
    </location>
</feature>
<sequence>MRKTSVLWFIILMYSAYATSESHSQKQPKVMYGMMMESSKGGNYERRRNNGGGLLHVVEHKTSIKRAKAVYGGANDNRHPRSRNSANSSFSINHALSFFMAMAALLLLCFF</sequence>
<keyword evidence="1" id="KW-1133">Transmembrane helix</keyword>
<organism evidence="3 4">
    <name type="scientific">Senna tora</name>
    <dbReference type="NCBI Taxonomy" id="362788"/>
    <lineage>
        <taxon>Eukaryota</taxon>
        <taxon>Viridiplantae</taxon>
        <taxon>Streptophyta</taxon>
        <taxon>Embryophyta</taxon>
        <taxon>Tracheophyta</taxon>
        <taxon>Spermatophyta</taxon>
        <taxon>Magnoliopsida</taxon>
        <taxon>eudicotyledons</taxon>
        <taxon>Gunneridae</taxon>
        <taxon>Pentapetalae</taxon>
        <taxon>rosids</taxon>
        <taxon>fabids</taxon>
        <taxon>Fabales</taxon>
        <taxon>Fabaceae</taxon>
        <taxon>Caesalpinioideae</taxon>
        <taxon>Cassia clade</taxon>
        <taxon>Senna</taxon>
    </lineage>
</organism>
<dbReference type="Proteomes" id="UP000634136">
    <property type="component" value="Unassembled WGS sequence"/>
</dbReference>
<evidence type="ECO:0000313" key="3">
    <source>
        <dbReference type="EMBL" id="KAF7806541.1"/>
    </source>
</evidence>
<gene>
    <name evidence="3" type="ORF">G2W53_038702</name>
</gene>
<dbReference type="AlphaFoldDB" id="A0A834W5G5"/>
<proteinExistence type="predicted"/>